<reference evidence="2" key="1">
    <citation type="submission" date="2022-09" db="EMBL/GenBank/DDBJ databases">
        <title>Intensive care unit water sources are persistently colonized with multi-drug resistant bacteria and are the site of extensive horizontal gene transfer of antibiotic resistance genes.</title>
        <authorList>
            <person name="Diorio-Toth L."/>
        </authorList>
    </citation>
    <scope>NUCLEOTIDE SEQUENCE</scope>
    <source>
        <strain evidence="2">GD03843</strain>
    </source>
</reference>
<protein>
    <submittedName>
        <fullName evidence="2">Uncharacterized protein</fullName>
    </submittedName>
</protein>
<evidence type="ECO:0000256" key="1">
    <source>
        <dbReference type="SAM" id="MobiDB-lite"/>
    </source>
</evidence>
<gene>
    <name evidence="2" type="ORF">N5D93_24290</name>
</gene>
<name>A0AA42S680_9BURK</name>
<dbReference type="Proteomes" id="UP001161094">
    <property type="component" value="Unassembled WGS sequence"/>
</dbReference>
<sequence>MPHHPLTQNPWSIDTDPELGLVPLAHLHHIDRTRHAIDAIARLVGNSAFEPDATGSKPLDPWTIAALMGGVQSMCDYVGTLTDAMLEQARSTSTGTEMDRSLHHAASPIPS</sequence>
<accession>A0AA42S680</accession>
<organism evidence="2 3">
    <name type="scientific">Achromobacter spanius</name>
    <dbReference type="NCBI Taxonomy" id="217203"/>
    <lineage>
        <taxon>Bacteria</taxon>
        <taxon>Pseudomonadati</taxon>
        <taxon>Pseudomonadota</taxon>
        <taxon>Betaproteobacteria</taxon>
        <taxon>Burkholderiales</taxon>
        <taxon>Alcaligenaceae</taxon>
        <taxon>Achromobacter</taxon>
    </lineage>
</organism>
<comment type="caution">
    <text evidence="2">The sequence shown here is derived from an EMBL/GenBank/DDBJ whole genome shotgun (WGS) entry which is preliminary data.</text>
</comment>
<dbReference type="AlphaFoldDB" id="A0AA42S680"/>
<evidence type="ECO:0000313" key="2">
    <source>
        <dbReference type="EMBL" id="MDH0738955.1"/>
    </source>
</evidence>
<evidence type="ECO:0000313" key="3">
    <source>
        <dbReference type="Proteomes" id="UP001161094"/>
    </source>
</evidence>
<dbReference type="RefSeq" id="WP_279996788.1">
    <property type="nucleotide sequence ID" value="NZ_JAOCDZ010000020.1"/>
</dbReference>
<proteinExistence type="predicted"/>
<feature type="region of interest" description="Disordered" evidence="1">
    <location>
        <begin position="89"/>
        <end position="111"/>
    </location>
</feature>
<dbReference type="EMBL" id="JAOCDZ010000020">
    <property type="protein sequence ID" value="MDH0738955.1"/>
    <property type="molecule type" value="Genomic_DNA"/>
</dbReference>